<feature type="region of interest" description="Disordered" evidence="1">
    <location>
        <begin position="1"/>
        <end position="43"/>
    </location>
</feature>
<evidence type="ECO:0000313" key="2">
    <source>
        <dbReference type="EMBL" id="MCD7463876.1"/>
    </source>
</evidence>
<evidence type="ECO:0000256" key="1">
    <source>
        <dbReference type="SAM" id="MobiDB-lite"/>
    </source>
</evidence>
<protein>
    <submittedName>
        <fullName evidence="2">Uncharacterized protein</fullName>
    </submittedName>
</protein>
<reference evidence="2 3" key="1">
    <citation type="journal article" date="2021" name="BMC Genomics">
        <title>Datura genome reveals duplications of psychoactive alkaloid biosynthetic genes and high mutation rate following tissue culture.</title>
        <authorList>
            <person name="Rajewski A."/>
            <person name="Carter-House D."/>
            <person name="Stajich J."/>
            <person name="Litt A."/>
        </authorList>
    </citation>
    <scope>NUCLEOTIDE SEQUENCE [LARGE SCALE GENOMIC DNA]</scope>
    <source>
        <strain evidence="2">AR-01</strain>
    </source>
</reference>
<dbReference type="EMBL" id="JACEIK010000921">
    <property type="protein sequence ID" value="MCD7463876.1"/>
    <property type="molecule type" value="Genomic_DNA"/>
</dbReference>
<organism evidence="2 3">
    <name type="scientific">Datura stramonium</name>
    <name type="common">Jimsonweed</name>
    <name type="synonym">Common thornapple</name>
    <dbReference type="NCBI Taxonomy" id="4076"/>
    <lineage>
        <taxon>Eukaryota</taxon>
        <taxon>Viridiplantae</taxon>
        <taxon>Streptophyta</taxon>
        <taxon>Embryophyta</taxon>
        <taxon>Tracheophyta</taxon>
        <taxon>Spermatophyta</taxon>
        <taxon>Magnoliopsida</taxon>
        <taxon>eudicotyledons</taxon>
        <taxon>Gunneridae</taxon>
        <taxon>Pentapetalae</taxon>
        <taxon>asterids</taxon>
        <taxon>lamiids</taxon>
        <taxon>Solanales</taxon>
        <taxon>Solanaceae</taxon>
        <taxon>Solanoideae</taxon>
        <taxon>Datureae</taxon>
        <taxon>Datura</taxon>
    </lineage>
</organism>
<evidence type="ECO:0000313" key="3">
    <source>
        <dbReference type="Proteomes" id="UP000823775"/>
    </source>
</evidence>
<gene>
    <name evidence="2" type="ORF">HAX54_051596</name>
</gene>
<proteinExistence type="predicted"/>
<sequence>AGFSHRRVSVGANHGHLDRDSTSRSAVARMRRTSDPCNDRNEDIRAYNGAQQLTLARTLLSQLAAIQTIATARRSR</sequence>
<feature type="compositionally biased region" description="Basic and acidic residues" evidence="1">
    <location>
        <begin position="32"/>
        <end position="43"/>
    </location>
</feature>
<keyword evidence="3" id="KW-1185">Reference proteome</keyword>
<name>A0ABS8SYL4_DATST</name>
<accession>A0ABS8SYL4</accession>
<feature type="non-terminal residue" evidence="2">
    <location>
        <position position="1"/>
    </location>
</feature>
<dbReference type="Proteomes" id="UP000823775">
    <property type="component" value="Unassembled WGS sequence"/>
</dbReference>
<comment type="caution">
    <text evidence="2">The sequence shown here is derived from an EMBL/GenBank/DDBJ whole genome shotgun (WGS) entry which is preliminary data.</text>
</comment>
<feature type="non-terminal residue" evidence="2">
    <location>
        <position position="76"/>
    </location>
</feature>